<dbReference type="HOGENOM" id="CLU_018204_0_2_7"/>
<keyword evidence="11" id="KW-1185">Reference proteome</keyword>
<proteinExistence type="inferred from homology"/>
<dbReference type="InterPro" id="IPR013786">
    <property type="entry name" value="AcylCoA_DH/ox_N"/>
</dbReference>
<dbReference type="OrthoDB" id="9765339at2"/>
<dbReference type="SUPFAM" id="SSF47203">
    <property type="entry name" value="Acyl-CoA dehydrogenase C-terminal domain-like"/>
    <property type="match status" value="1"/>
</dbReference>
<keyword evidence="6" id="KW-0560">Oxidoreductase</keyword>
<dbReference type="PANTHER" id="PTHR43884">
    <property type="entry name" value="ACYL-COA DEHYDROGENASE"/>
    <property type="match status" value="1"/>
</dbReference>
<protein>
    <submittedName>
        <fullName evidence="10">Acyl-CoA dehydrogenase domain protein</fullName>
    </submittedName>
</protein>
<dbReference type="Pfam" id="PF02771">
    <property type="entry name" value="Acyl-CoA_dh_N"/>
    <property type="match status" value="1"/>
</dbReference>
<dbReference type="STRING" id="644282.Deba_3198"/>
<evidence type="ECO:0000256" key="6">
    <source>
        <dbReference type="RuleBase" id="RU362125"/>
    </source>
</evidence>
<dbReference type="GO" id="GO:0050660">
    <property type="term" value="F:flavin adenine dinucleotide binding"/>
    <property type="evidence" value="ECO:0007669"/>
    <property type="project" value="InterPro"/>
</dbReference>
<dbReference type="Gene3D" id="1.20.140.10">
    <property type="entry name" value="Butyryl-CoA Dehydrogenase, subunit A, domain 3"/>
    <property type="match status" value="1"/>
</dbReference>
<dbReference type="KEGG" id="dbr:Deba_3198"/>
<feature type="domain" description="Acyl-CoA dehydrogenase/oxidase C-terminal" evidence="7">
    <location>
        <begin position="273"/>
        <end position="400"/>
    </location>
</feature>
<accession>E1QLW6</accession>
<evidence type="ECO:0000313" key="11">
    <source>
        <dbReference type="Proteomes" id="UP000009047"/>
    </source>
</evidence>
<feature type="domain" description="Acyl-CoA dehydrogenase/oxidase N-terminal" evidence="9">
    <location>
        <begin position="12"/>
        <end position="127"/>
    </location>
</feature>
<dbReference type="InterPro" id="IPR046373">
    <property type="entry name" value="Acyl-CoA_Oxase/DH_mid-dom_sf"/>
</dbReference>
<dbReference type="RefSeq" id="WP_013259987.1">
    <property type="nucleotide sequence ID" value="NC_014365.1"/>
</dbReference>
<dbReference type="Pfam" id="PF02770">
    <property type="entry name" value="Acyl-CoA_dh_M"/>
    <property type="match status" value="1"/>
</dbReference>
<comment type="similarity">
    <text evidence="2 6">Belongs to the acyl-CoA dehydrogenase family.</text>
</comment>
<dbReference type="InterPro" id="IPR009075">
    <property type="entry name" value="AcylCo_DH/oxidase_C"/>
</dbReference>
<comment type="subunit">
    <text evidence="3">Homotetramer.</text>
</comment>
<dbReference type="eggNOG" id="COG1960">
    <property type="taxonomic scope" value="Bacteria"/>
</dbReference>
<dbReference type="SUPFAM" id="SSF56645">
    <property type="entry name" value="Acyl-CoA dehydrogenase NM domain-like"/>
    <property type="match status" value="1"/>
</dbReference>
<evidence type="ECO:0000256" key="3">
    <source>
        <dbReference type="ARBA" id="ARBA00011881"/>
    </source>
</evidence>
<evidence type="ECO:0000259" key="9">
    <source>
        <dbReference type="Pfam" id="PF02771"/>
    </source>
</evidence>
<evidence type="ECO:0000256" key="5">
    <source>
        <dbReference type="ARBA" id="ARBA00022827"/>
    </source>
</evidence>
<dbReference type="PANTHER" id="PTHR43884:SF12">
    <property type="entry name" value="ISOVALERYL-COA DEHYDROGENASE, MITOCHONDRIAL-RELATED"/>
    <property type="match status" value="1"/>
</dbReference>
<dbReference type="GO" id="GO:0003995">
    <property type="term" value="F:acyl-CoA dehydrogenase activity"/>
    <property type="evidence" value="ECO:0007669"/>
    <property type="project" value="InterPro"/>
</dbReference>
<dbReference type="InterPro" id="IPR037069">
    <property type="entry name" value="AcylCoA_DH/ox_N_sf"/>
</dbReference>
<dbReference type="Gene3D" id="1.10.540.10">
    <property type="entry name" value="Acyl-CoA dehydrogenase/oxidase, N-terminal domain"/>
    <property type="match status" value="1"/>
</dbReference>
<keyword evidence="5 6" id="KW-0274">FAD</keyword>
<evidence type="ECO:0000259" key="7">
    <source>
        <dbReference type="Pfam" id="PF00441"/>
    </source>
</evidence>
<dbReference type="InterPro" id="IPR036250">
    <property type="entry name" value="AcylCo_DH-like_C"/>
</dbReference>
<sequence length="413" mass="45083">MSYLELSLDLAEDHAALRDSVRRFAIEQVRPTSLLLDKMTPEEVIAPGSPYWTLMKKMYELGYHTVLIPDAYGGLGLDPIANHIFWEEMAYGSVGLAVSLGCAAFGPFICAMMAEDELTEAYITPFVECRDASVMSCWGITEPNHGSDNLMPGGPQFFNPKITQQVKAAKKGDQFVLSGQKSAWISNGTIASNSMLFCNLDPSMGLAGGGICLVDLTQAGVSRGKPLDKLGQRDLPQGEVYFDEAVVPAGHFICDQESYTMITDMVVALANAHMGAFFTGVARSAYDLALQYSTERVQGGKRLCEHPTIQRRLFDMFSKIEASRYLSRAAMVYNMSTTPPNTKYSIASKVFCTQAAFEVASDALQIFGGYGLTKEYPIEKIFRDARAGLIEDGANDSLALHAASDIVREALES</sequence>
<dbReference type="AlphaFoldDB" id="E1QLW6"/>
<dbReference type="InterPro" id="IPR006089">
    <property type="entry name" value="Acyl-CoA_DH_CS"/>
</dbReference>
<dbReference type="EMBL" id="CP002085">
    <property type="protein sequence ID" value="ADK86551.1"/>
    <property type="molecule type" value="Genomic_DNA"/>
</dbReference>
<evidence type="ECO:0000256" key="4">
    <source>
        <dbReference type="ARBA" id="ARBA00022630"/>
    </source>
</evidence>
<gene>
    <name evidence="10" type="ordered locus">Deba_3198</name>
</gene>
<dbReference type="Proteomes" id="UP000009047">
    <property type="component" value="Chromosome"/>
</dbReference>
<evidence type="ECO:0000313" key="10">
    <source>
        <dbReference type="EMBL" id="ADK86551.1"/>
    </source>
</evidence>
<reference evidence="10 11" key="1">
    <citation type="journal article" date="2010" name="Stand. Genomic Sci.">
        <title>Complete genome sequence of Desulfarculus baarsii type strain (2st14).</title>
        <authorList>
            <person name="Sun H."/>
            <person name="Spring S."/>
            <person name="Lapidus A."/>
            <person name="Davenport K."/>
            <person name="Del Rio T.G."/>
            <person name="Tice H."/>
            <person name="Nolan M."/>
            <person name="Copeland A."/>
            <person name="Cheng J.F."/>
            <person name="Lucas S."/>
            <person name="Tapia R."/>
            <person name="Goodwin L."/>
            <person name="Pitluck S."/>
            <person name="Ivanova N."/>
            <person name="Pagani I."/>
            <person name="Mavromatis K."/>
            <person name="Ovchinnikova G."/>
            <person name="Pati A."/>
            <person name="Chen A."/>
            <person name="Palaniappan K."/>
            <person name="Hauser L."/>
            <person name="Chang Y.J."/>
            <person name="Jeffries C.D."/>
            <person name="Detter J.C."/>
            <person name="Han C."/>
            <person name="Rohde M."/>
            <person name="Brambilla E."/>
            <person name="Goker M."/>
            <person name="Woyke T."/>
            <person name="Bristow J."/>
            <person name="Eisen J.A."/>
            <person name="Markowitz V."/>
            <person name="Hugenholtz P."/>
            <person name="Kyrpides N.C."/>
            <person name="Klenk H.P."/>
            <person name="Land M."/>
        </authorList>
    </citation>
    <scope>NUCLEOTIDE SEQUENCE [LARGE SCALE GENOMIC DNA]</scope>
    <source>
        <strain evidence="11">ATCC 33931 / DSM 2075 / LMG 7858 / VKM B-1802 / 2st14</strain>
    </source>
</reference>
<name>E1QLW6_DESB2</name>
<comment type="cofactor">
    <cofactor evidence="1 6">
        <name>FAD</name>
        <dbReference type="ChEBI" id="CHEBI:57692"/>
    </cofactor>
</comment>
<dbReference type="Pfam" id="PF00441">
    <property type="entry name" value="Acyl-CoA_dh_1"/>
    <property type="match status" value="1"/>
</dbReference>
<keyword evidence="4 6" id="KW-0285">Flavoprotein</keyword>
<dbReference type="InterPro" id="IPR006091">
    <property type="entry name" value="Acyl-CoA_Oxase/DH_mid-dom"/>
</dbReference>
<feature type="domain" description="Acyl-CoA oxidase/dehydrogenase middle" evidence="8">
    <location>
        <begin position="137"/>
        <end position="244"/>
    </location>
</feature>
<dbReference type="InterPro" id="IPR009100">
    <property type="entry name" value="AcylCoA_DH/oxidase_NM_dom_sf"/>
</dbReference>
<evidence type="ECO:0000259" key="8">
    <source>
        <dbReference type="Pfam" id="PF02770"/>
    </source>
</evidence>
<dbReference type="Gene3D" id="2.40.110.10">
    <property type="entry name" value="Butyryl-CoA Dehydrogenase, subunit A, domain 2"/>
    <property type="match status" value="1"/>
</dbReference>
<evidence type="ECO:0000256" key="1">
    <source>
        <dbReference type="ARBA" id="ARBA00001974"/>
    </source>
</evidence>
<evidence type="ECO:0000256" key="2">
    <source>
        <dbReference type="ARBA" id="ARBA00009347"/>
    </source>
</evidence>
<organism evidence="10 11">
    <name type="scientific">Desulfarculus baarsii (strain ATCC 33931 / DSM 2075 / LMG 7858 / VKM B-1802 / 2st14)</name>
    <dbReference type="NCBI Taxonomy" id="644282"/>
    <lineage>
        <taxon>Bacteria</taxon>
        <taxon>Pseudomonadati</taxon>
        <taxon>Thermodesulfobacteriota</taxon>
        <taxon>Desulfarculia</taxon>
        <taxon>Desulfarculales</taxon>
        <taxon>Desulfarculaceae</taxon>
        <taxon>Desulfarculus</taxon>
    </lineage>
</organism>
<dbReference type="PROSITE" id="PS00073">
    <property type="entry name" value="ACYL_COA_DH_2"/>
    <property type="match status" value="1"/>
</dbReference>